<name>A0A367GQI8_9SPHI</name>
<dbReference type="EMBL" id="QGDC01000003">
    <property type="protein sequence ID" value="RCH55719.1"/>
    <property type="molecule type" value="Genomic_DNA"/>
</dbReference>
<keyword evidence="1" id="KW-0449">Lipoprotein</keyword>
<gene>
    <name evidence="1" type="ORF">DJ568_07490</name>
</gene>
<reference evidence="1 2" key="1">
    <citation type="submission" date="2018-05" db="EMBL/GenBank/DDBJ databases">
        <title>Mucilaginibacter hurinus sp. nov., isolated from briquette warehouse soil.</title>
        <authorList>
            <person name="Choi L."/>
        </authorList>
    </citation>
    <scope>NUCLEOTIDE SEQUENCE [LARGE SCALE GENOMIC DNA]</scope>
    <source>
        <strain evidence="1 2">ZR32</strain>
    </source>
</reference>
<evidence type="ECO:0000313" key="2">
    <source>
        <dbReference type="Proteomes" id="UP000253209"/>
    </source>
</evidence>
<dbReference type="Gene3D" id="1.25.40.390">
    <property type="match status" value="1"/>
</dbReference>
<organism evidence="1 2">
    <name type="scientific">Mucilaginibacter hurinus</name>
    <dbReference type="NCBI Taxonomy" id="2201324"/>
    <lineage>
        <taxon>Bacteria</taxon>
        <taxon>Pseudomonadati</taxon>
        <taxon>Bacteroidota</taxon>
        <taxon>Sphingobacteriia</taxon>
        <taxon>Sphingobacteriales</taxon>
        <taxon>Sphingobacteriaceae</taxon>
        <taxon>Mucilaginibacter</taxon>
    </lineage>
</organism>
<accession>A0A367GQI8</accession>
<dbReference type="AlphaFoldDB" id="A0A367GQI8"/>
<evidence type="ECO:0000313" key="1">
    <source>
        <dbReference type="EMBL" id="RCH55719.1"/>
    </source>
</evidence>
<proteinExistence type="predicted"/>
<sequence length="499" mass="54534">MSKKYIFNPKQLLLVIIIAAAGLTGCKKFLDINQNPNNPDSADPNLLLPTTQAAVSQIVGNAFQIYGSFWAQYWTQNPTSSQYRSIDQYNPAATAFDRPWLILYRNALINADLIIKSPQTDIDHTKGIAYIMKAYAYQLTTDAFGDVPLKEALQPTLYTSPKFDSQQSVYDSIFKYIDLGLGLVQSGTSVAVGNQDMIFKGNMDSWVAFANTLKLRAYLRIANVDAAKAQAGIEALYATSPTFLNADATITYTTTGGNENPLYNEMASPTLNKVQNIVASSTSVDTMYDNNDLRVEKLYDIFLTDTASEGNRIRSIAQGTYNNTLHTGKQVSPPSPLVGGRANNQASATAPVKLISKAESKFLQAEAAARGWGNGSAPSLYAEGIAASFTALGLTTGQADAYILQPVVAYPEGASLDEQMEAIITQKWYAMNGFQGFEAWTEWRRTGYPNFLVQSAASTQGAGRMPLRMTYPNSEAVSNLNYPGTVSLFTPVWWDTIHD</sequence>
<dbReference type="RefSeq" id="WP_114004634.1">
    <property type="nucleotide sequence ID" value="NZ_QGDC01000003.1"/>
</dbReference>
<dbReference type="OrthoDB" id="9766256at2"/>
<protein>
    <submittedName>
        <fullName evidence="1">SusD/RagB family nutrient-binding outer membrane lipoprotein</fullName>
    </submittedName>
</protein>
<dbReference type="InterPro" id="IPR011990">
    <property type="entry name" value="TPR-like_helical_dom_sf"/>
</dbReference>
<dbReference type="SUPFAM" id="SSF48452">
    <property type="entry name" value="TPR-like"/>
    <property type="match status" value="1"/>
</dbReference>
<comment type="caution">
    <text evidence="1">The sequence shown here is derived from an EMBL/GenBank/DDBJ whole genome shotgun (WGS) entry which is preliminary data.</text>
</comment>
<dbReference type="Proteomes" id="UP000253209">
    <property type="component" value="Unassembled WGS sequence"/>
</dbReference>
<dbReference type="PROSITE" id="PS51257">
    <property type="entry name" value="PROKAR_LIPOPROTEIN"/>
    <property type="match status" value="1"/>
</dbReference>
<dbReference type="Pfam" id="PF12771">
    <property type="entry name" value="SusD-like_2"/>
    <property type="match status" value="1"/>
</dbReference>
<keyword evidence="2" id="KW-1185">Reference proteome</keyword>
<dbReference type="InterPro" id="IPR041662">
    <property type="entry name" value="SusD-like_2"/>
</dbReference>